<dbReference type="AlphaFoldDB" id="A0A645BKQ6"/>
<comment type="caution">
    <text evidence="2">The sequence shown here is derived from an EMBL/GenBank/DDBJ whole genome shotgun (WGS) entry which is preliminary data.</text>
</comment>
<organism evidence="2">
    <name type="scientific">bioreactor metagenome</name>
    <dbReference type="NCBI Taxonomy" id="1076179"/>
    <lineage>
        <taxon>unclassified sequences</taxon>
        <taxon>metagenomes</taxon>
        <taxon>ecological metagenomes</taxon>
    </lineage>
</organism>
<dbReference type="EMBL" id="VSSQ01020748">
    <property type="protein sequence ID" value="MPM65846.1"/>
    <property type="molecule type" value="Genomic_DNA"/>
</dbReference>
<reference evidence="2" key="1">
    <citation type="submission" date="2019-08" db="EMBL/GenBank/DDBJ databases">
        <authorList>
            <person name="Kucharzyk K."/>
            <person name="Murdoch R.W."/>
            <person name="Higgins S."/>
            <person name="Loffler F."/>
        </authorList>
    </citation>
    <scope>NUCLEOTIDE SEQUENCE</scope>
</reference>
<accession>A0A645BKQ6</accession>
<sequence>MDEVDNNQQECTSADNSASVSLAPYPQIYKPDREDIAHFPQLSNTRQGIATRDNPHG</sequence>
<proteinExistence type="predicted"/>
<feature type="region of interest" description="Disordered" evidence="1">
    <location>
        <begin position="1"/>
        <end position="24"/>
    </location>
</feature>
<name>A0A645BKQ6_9ZZZZ</name>
<feature type="compositionally biased region" description="Polar residues" evidence="1">
    <location>
        <begin position="1"/>
        <end position="20"/>
    </location>
</feature>
<gene>
    <name evidence="2" type="ORF">SDC9_112750</name>
</gene>
<evidence type="ECO:0000313" key="2">
    <source>
        <dbReference type="EMBL" id="MPM65846.1"/>
    </source>
</evidence>
<evidence type="ECO:0000256" key="1">
    <source>
        <dbReference type="SAM" id="MobiDB-lite"/>
    </source>
</evidence>
<protein>
    <submittedName>
        <fullName evidence="2">Uncharacterized protein</fullName>
    </submittedName>
</protein>